<comment type="caution">
    <text evidence="1">The sequence shown here is derived from an EMBL/GenBank/DDBJ whole genome shotgun (WGS) entry which is preliminary data.</text>
</comment>
<keyword evidence="2" id="KW-1185">Reference proteome</keyword>
<accession>A0ABS1YEL4</accession>
<protein>
    <submittedName>
        <fullName evidence="1">Uncharacterized protein</fullName>
    </submittedName>
</protein>
<dbReference type="EMBL" id="JAEVHL010000033">
    <property type="protein sequence ID" value="MBM0275792.1"/>
    <property type="molecule type" value="Genomic_DNA"/>
</dbReference>
<sequence length="46" mass="5042">MDQVIDRLEKILDEMRNLGPDFAEALTGGVLSADNLGRARGRVTAR</sequence>
<gene>
    <name evidence="1" type="ORF">JM949_10280</name>
</gene>
<evidence type="ECO:0000313" key="2">
    <source>
        <dbReference type="Proteomes" id="UP000622245"/>
    </source>
</evidence>
<name>A0ABS1YEL4_9ACTN</name>
<reference evidence="1 2" key="1">
    <citation type="submission" date="2021-01" db="EMBL/GenBank/DDBJ databases">
        <title>Draft genome sequence of Micromonospora sp. strain STR1s_6.</title>
        <authorList>
            <person name="Karlyshev A."/>
            <person name="Jawad R."/>
        </authorList>
    </citation>
    <scope>NUCLEOTIDE SEQUENCE [LARGE SCALE GENOMIC DNA]</scope>
    <source>
        <strain evidence="1 2">STR1S-6</strain>
    </source>
</reference>
<organism evidence="1 2">
    <name type="scientific">Micromonospora tarensis</name>
    <dbReference type="NCBI Taxonomy" id="2806100"/>
    <lineage>
        <taxon>Bacteria</taxon>
        <taxon>Bacillati</taxon>
        <taxon>Actinomycetota</taxon>
        <taxon>Actinomycetes</taxon>
        <taxon>Micromonosporales</taxon>
        <taxon>Micromonosporaceae</taxon>
        <taxon>Micromonospora</taxon>
    </lineage>
</organism>
<dbReference type="Proteomes" id="UP000622245">
    <property type="component" value="Unassembled WGS sequence"/>
</dbReference>
<proteinExistence type="predicted"/>
<evidence type="ECO:0000313" key="1">
    <source>
        <dbReference type="EMBL" id="MBM0275792.1"/>
    </source>
</evidence>
<dbReference type="RefSeq" id="WP_203148180.1">
    <property type="nucleotide sequence ID" value="NZ_JAEVHL010000033.1"/>
</dbReference>